<dbReference type="InterPro" id="IPR002524">
    <property type="entry name" value="Cation_efflux"/>
</dbReference>
<evidence type="ECO:0000259" key="9">
    <source>
        <dbReference type="Pfam" id="PF16916"/>
    </source>
</evidence>
<protein>
    <submittedName>
        <fullName evidence="10">Cation diffusion facilitator family transporter</fullName>
    </submittedName>
</protein>
<dbReference type="AlphaFoldDB" id="A0A0R1MS44"/>
<feature type="transmembrane region" description="Helical" evidence="7">
    <location>
        <begin position="136"/>
        <end position="155"/>
    </location>
</feature>
<evidence type="ECO:0000259" key="8">
    <source>
        <dbReference type="Pfam" id="PF01545"/>
    </source>
</evidence>
<dbReference type="SUPFAM" id="SSF160240">
    <property type="entry name" value="Cation efflux protein cytoplasmic domain-like"/>
    <property type="match status" value="1"/>
</dbReference>
<dbReference type="Gene3D" id="1.20.1510.10">
    <property type="entry name" value="Cation efflux protein transmembrane domain"/>
    <property type="match status" value="1"/>
</dbReference>
<dbReference type="NCBIfam" id="TIGR01297">
    <property type="entry name" value="CDF"/>
    <property type="match status" value="1"/>
</dbReference>
<keyword evidence="4 7" id="KW-0812">Transmembrane</keyword>
<dbReference type="PANTHER" id="PTHR43840">
    <property type="entry name" value="MITOCHONDRIAL METAL TRANSPORTER 1-RELATED"/>
    <property type="match status" value="1"/>
</dbReference>
<evidence type="ECO:0000256" key="5">
    <source>
        <dbReference type="ARBA" id="ARBA00022989"/>
    </source>
</evidence>
<dbReference type="GO" id="GO:0008324">
    <property type="term" value="F:monoatomic cation transmembrane transporter activity"/>
    <property type="evidence" value="ECO:0007669"/>
    <property type="project" value="InterPro"/>
</dbReference>
<feature type="transmembrane region" description="Helical" evidence="7">
    <location>
        <begin position="203"/>
        <end position="220"/>
    </location>
</feature>
<dbReference type="InterPro" id="IPR058533">
    <property type="entry name" value="Cation_efflux_TM"/>
</dbReference>
<dbReference type="SUPFAM" id="SSF161111">
    <property type="entry name" value="Cation efflux protein transmembrane domain-like"/>
    <property type="match status" value="1"/>
</dbReference>
<dbReference type="Gene3D" id="3.30.70.1350">
    <property type="entry name" value="Cation efflux protein, cytoplasmic domain"/>
    <property type="match status" value="1"/>
</dbReference>
<reference evidence="10 11" key="1">
    <citation type="journal article" date="2015" name="Genome Announc.">
        <title>Expanding the biotechnology potential of lactobacilli through comparative genomics of 213 strains and associated genera.</title>
        <authorList>
            <person name="Sun Z."/>
            <person name="Harris H.M."/>
            <person name="McCann A."/>
            <person name="Guo C."/>
            <person name="Argimon S."/>
            <person name="Zhang W."/>
            <person name="Yang X."/>
            <person name="Jeffery I.B."/>
            <person name="Cooney J.C."/>
            <person name="Kagawa T.F."/>
            <person name="Liu W."/>
            <person name="Song Y."/>
            <person name="Salvetti E."/>
            <person name="Wrobel A."/>
            <person name="Rasinkangas P."/>
            <person name="Parkhill J."/>
            <person name="Rea M.C."/>
            <person name="O'Sullivan O."/>
            <person name="Ritari J."/>
            <person name="Douillard F.P."/>
            <person name="Paul Ross R."/>
            <person name="Yang R."/>
            <person name="Briner A.E."/>
            <person name="Felis G.E."/>
            <person name="de Vos W.M."/>
            <person name="Barrangou R."/>
            <person name="Klaenhammer T.R."/>
            <person name="Caufield P.W."/>
            <person name="Cui Y."/>
            <person name="Zhang H."/>
            <person name="O'Toole P.W."/>
        </authorList>
    </citation>
    <scope>NUCLEOTIDE SEQUENCE [LARGE SCALE GENOMIC DNA]</scope>
    <source>
        <strain evidence="10 11">DSM 12744</strain>
    </source>
</reference>
<keyword evidence="11" id="KW-1185">Reference proteome</keyword>
<dbReference type="InterPro" id="IPR036837">
    <property type="entry name" value="Cation_efflux_CTD_sf"/>
</dbReference>
<feature type="transmembrane region" description="Helical" evidence="7">
    <location>
        <begin position="29"/>
        <end position="51"/>
    </location>
</feature>
<dbReference type="STRING" id="1423792.FD09_GL000829"/>
<evidence type="ECO:0000256" key="4">
    <source>
        <dbReference type="ARBA" id="ARBA00022692"/>
    </source>
</evidence>
<dbReference type="EMBL" id="AZEC01000013">
    <property type="protein sequence ID" value="KRL11101.1"/>
    <property type="molecule type" value="Genomic_DNA"/>
</dbReference>
<keyword evidence="6 7" id="KW-0472">Membrane</keyword>
<keyword evidence="5 7" id="KW-1133">Transmembrane helix</keyword>
<proteinExistence type="inferred from homology"/>
<evidence type="ECO:0000256" key="7">
    <source>
        <dbReference type="SAM" id="Phobius"/>
    </source>
</evidence>
<dbReference type="Pfam" id="PF01545">
    <property type="entry name" value="Cation_efflux"/>
    <property type="match status" value="1"/>
</dbReference>
<organism evidence="10 11">
    <name type="scientific">Schleiferilactobacillus perolens DSM 12744</name>
    <dbReference type="NCBI Taxonomy" id="1423792"/>
    <lineage>
        <taxon>Bacteria</taxon>
        <taxon>Bacillati</taxon>
        <taxon>Bacillota</taxon>
        <taxon>Bacilli</taxon>
        <taxon>Lactobacillales</taxon>
        <taxon>Lactobacillaceae</taxon>
        <taxon>Schleiferilactobacillus</taxon>
    </lineage>
</organism>
<comment type="caution">
    <text evidence="10">The sequence shown here is derived from an EMBL/GenBank/DDBJ whole genome shotgun (WGS) entry which is preliminary data.</text>
</comment>
<comment type="subcellular location">
    <subcellularLocation>
        <location evidence="1">Membrane</location>
        <topology evidence="1">Multi-pass membrane protein</topology>
    </subcellularLocation>
</comment>
<dbReference type="InterPro" id="IPR050291">
    <property type="entry name" value="CDF_Transporter"/>
</dbReference>
<dbReference type="GO" id="GO:0016020">
    <property type="term" value="C:membrane"/>
    <property type="evidence" value="ECO:0007669"/>
    <property type="project" value="UniProtKB-SubCell"/>
</dbReference>
<gene>
    <name evidence="10" type="ORF">FD09_GL000829</name>
</gene>
<dbReference type="InterPro" id="IPR027469">
    <property type="entry name" value="Cation_efflux_TMD_sf"/>
</dbReference>
<evidence type="ECO:0000256" key="3">
    <source>
        <dbReference type="ARBA" id="ARBA00022448"/>
    </source>
</evidence>
<sequence length="316" mass="33851">MIFNNSNHLNMSKELTDRSRQSVQQARQVLILNLLVYTGISAAEIFIGQRAHSTALLADGQNNVTGIISVTALIVGLTFSIRPSDAYHLEGHWQFENLAVFLSGLIMFLVGVACAWDGGTKVVALITNHYTGQVQGAAAVMAAISAGTMLTLSLVNRTLSGRTKSASLAASARDFLNDALTSTGTMLAIIVASVWHIYWIDPLAAIILGGFIIYNGSRILSDSAAKLSNGFSPAIRQAITATIESANEVQAVTFVDGRYSGSNIIVAAEIVLAAQTTVPEAYRICQHVQLLLQIQFPILYCCIQVKPASPQHTLHP</sequence>
<feature type="domain" description="Cation efflux protein transmembrane" evidence="8">
    <location>
        <begin position="30"/>
        <end position="227"/>
    </location>
</feature>
<accession>A0A0R1MS44</accession>
<evidence type="ECO:0000256" key="2">
    <source>
        <dbReference type="ARBA" id="ARBA00008114"/>
    </source>
</evidence>
<evidence type="ECO:0000256" key="1">
    <source>
        <dbReference type="ARBA" id="ARBA00004141"/>
    </source>
</evidence>
<comment type="similarity">
    <text evidence="2">Belongs to the cation diffusion facilitator (CDF) transporter (TC 2.A.4) family.</text>
</comment>
<evidence type="ECO:0000313" key="10">
    <source>
        <dbReference type="EMBL" id="KRL11101.1"/>
    </source>
</evidence>
<feature type="domain" description="Cation efflux protein cytoplasmic" evidence="9">
    <location>
        <begin position="234"/>
        <end position="307"/>
    </location>
</feature>
<feature type="transmembrane region" description="Helical" evidence="7">
    <location>
        <begin position="93"/>
        <end position="116"/>
    </location>
</feature>
<dbReference type="InterPro" id="IPR027470">
    <property type="entry name" value="Cation_efflux_CTD"/>
</dbReference>
<keyword evidence="3" id="KW-0813">Transport</keyword>
<evidence type="ECO:0000313" key="11">
    <source>
        <dbReference type="Proteomes" id="UP000051330"/>
    </source>
</evidence>
<dbReference type="Pfam" id="PF16916">
    <property type="entry name" value="ZT_dimer"/>
    <property type="match status" value="1"/>
</dbReference>
<dbReference type="PATRIC" id="fig|1423792.3.peg.843"/>
<evidence type="ECO:0000256" key="6">
    <source>
        <dbReference type="ARBA" id="ARBA00023136"/>
    </source>
</evidence>
<dbReference type="PANTHER" id="PTHR43840:SF50">
    <property type="entry name" value="MANGANESE EFFLUX SYSTEM PROTEIN MNES"/>
    <property type="match status" value="1"/>
</dbReference>
<name>A0A0R1MS44_9LACO</name>
<dbReference type="Proteomes" id="UP000051330">
    <property type="component" value="Unassembled WGS sequence"/>
</dbReference>
<feature type="transmembrane region" description="Helical" evidence="7">
    <location>
        <begin position="63"/>
        <end position="81"/>
    </location>
</feature>